<dbReference type="Proteomes" id="UP000634136">
    <property type="component" value="Unassembled WGS sequence"/>
</dbReference>
<evidence type="ECO:0000313" key="4">
    <source>
        <dbReference type="Proteomes" id="UP000634136"/>
    </source>
</evidence>
<dbReference type="SUPFAM" id="SSF53474">
    <property type="entry name" value="alpha/beta-Hydrolases"/>
    <property type="match status" value="1"/>
</dbReference>
<keyword evidence="4" id="KW-1185">Reference proteome</keyword>
<gene>
    <name evidence="3" type="ORF">G2W53_022917</name>
</gene>
<reference evidence="3" key="1">
    <citation type="submission" date="2020-09" db="EMBL/GenBank/DDBJ databases">
        <title>Genome-Enabled Discovery of Anthraquinone Biosynthesis in Senna tora.</title>
        <authorList>
            <person name="Kang S.-H."/>
            <person name="Pandey R.P."/>
            <person name="Lee C.-M."/>
            <person name="Sim J.-S."/>
            <person name="Jeong J.-T."/>
            <person name="Choi B.-S."/>
            <person name="Jung M."/>
            <person name="Ginzburg D."/>
            <person name="Zhao K."/>
            <person name="Won S.Y."/>
            <person name="Oh T.-J."/>
            <person name="Yu Y."/>
            <person name="Kim N.-H."/>
            <person name="Lee O.R."/>
            <person name="Lee T.-H."/>
            <person name="Bashyal P."/>
            <person name="Kim T.-S."/>
            <person name="Lee W.-H."/>
            <person name="Kawkins C."/>
            <person name="Kim C.-K."/>
            <person name="Kim J.S."/>
            <person name="Ahn B.O."/>
            <person name="Rhee S.Y."/>
            <person name="Sohng J.K."/>
        </authorList>
    </citation>
    <scope>NUCLEOTIDE SEQUENCE</scope>
    <source>
        <tissue evidence="3">Leaf</tissue>
    </source>
</reference>
<dbReference type="InterPro" id="IPR029058">
    <property type="entry name" value="AB_hydrolase_fold"/>
</dbReference>
<accession>A0A834TLY1</accession>
<evidence type="ECO:0000259" key="2">
    <source>
        <dbReference type="Pfam" id="PF07859"/>
    </source>
</evidence>
<dbReference type="AlphaFoldDB" id="A0A834TLY1"/>
<proteinExistence type="inferred from homology"/>
<dbReference type="Pfam" id="PF07859">
    <property type="entry name" value="Abhydrolase_3"/>
    <property type="match status" value="1"/>
</dbReference>
<dbReference type="GO" id="GO:0016787">
    <property type="term" value="F:hydrolase activity"/>
    <property type="evidence" value="ECO:0007669"/>
    <property type="project" value="InterPro"/>
</dbReference>
<dbReference type="InterPro" id="IPR013094">
    <property type="entry name" value="AB_hydrolase_3"/>
</dbReference>
<dbReference type="PANTHER" id="PTHR23024">
    <property type="entry name" value="ARYLACETAMIDE DEACETYLASE"/>
    <property type="match status" value="1"/>
</dbReference>
<dbReference type="Gene3D" id="3.40.50.1820">
    <property type="entry name" value="alpha/beta hydrolase"/>
    <property type="match status" value="1"/>
</dbReference>
<comment type="similarity">
    <text evidence="1">Belongs to the 'GDXG' lipolytic enzyme family.</text>
</comment>
<dbReference type="OrthoDB" id="408631at2759"/>
<comment type="caution">
    <text evidence="3">The sequence shown here is derived from an EMBL/GenBank/DDBJ whole genome shotgun (WGS) entry which is preliminary data.</text>
</comment>
<protein>
    <submittedName>
        <fullName evidence="3">Putative carboxylesterase 15</fullName>
    </submittedName>
</protein>
<dbReference type="EMBL" id="JAAIUW010000007">
    <property type="protein sequence ID" value="KAF7824773.1"/>
    <property type="molecule type" value="Genomic_DNA"/>
</dbReference>
<name>A0A834TLY1_9FABA</name>
<evidence type="ECO:0000313" key="3">
    <source>
        <dbReference type="EMBL" id="KAF7824773.1"/>
    </source>
</evidence>
<evidence type="ECO:0000256" key="1">
    <source>
        <dbReference type="ARBA" id="ARBA00010515"/>
    </source>
</evidence>
<organism evidence="3 4">
    <name type="scientific">Senna tora</name>
    <dbReference type="NCBI Taxonomy" id="362788"/>
    <lineage>
        <taxon>Eukaryota</taxon>
        <taxon>Viridiplantae</taxon>
        <taxon>Streptophyta</taxon>
        <taxon>Embryophyta</taxon>
        <taxon>Tracheophyta</taxon>
        <taxon>Spermatophyta</taxon>
        <taxon>Magnoliopsida</taxon>
        <taxon>eudicotyledons</taxon>
        <taxon>Gunneridae</taxon>
        <taxon>Pentapetalae</taxon>
        <taxon>rosids</taxon>
        <taxon>fabids</taxon>
        <taxon>Fabales</taxon>
        <taxon>Fabaceae</taxon>
        <taxon>Caesalpinioideae</taxon>
        <taxon>Cassia clade</taxon>
        <taxon>Senna</taxon>
    </lineage>
</organism>
<dbReference type="InterPro" id="IPR050466">
    <property type="entry name" value="Carboxylest/Gibb_receptor"/>
</dbReference>
<dbReference type="PANTHER" id="PTHR23024:SF135">
    <property type="entry name" value="CELL DEATH ASSOCIATED PROTEIN"/>
    <property type="match status" value="1"/>
</dbReference>
<sequence length="335" mass="37311">MVAQRKLIENVSGWLSLFDDGSVDRTWAGPPQFKFLTEPVPPHTEFIDGVATQDVVIDHTSGRRVRIYLPENIPGSEKLPILLHFHGGGFCISQADWFMYDHFYSRLTRTARVICISAYLRLAPENPLPAAIDDAFSALLWLRSLARHEEAPPEWIAGRADFSRVFLIGDSSGANVVHHVAAKAGRHDITPVRLAGGIPIHPAFVRSRRSKSETTNPETPFLTLEMVDKMLGLALPDGCNKDHPFLCPMGEAAAPLEGVKLPAFLVCVAEEDLMVDTEMEYYEAMKKAKKEVEVFVSKGIGHAFYLNSIAVEMDPNTSQQTQFLIAKIKHFIHSH</sequence>
<feature type="domain" description="Alpha/beta hydrolase fold-3" evidence="2">
    <location>
        <begin position="82"/>
        <end position="305"/>
    </location>
</feature>